<reference evidence="1 2" key="1">
    <citation type="submission" date="2016-10" db="EMBL/GenBank/DDBJ databases">
        <title>Draft genome sequence of Coniochaeta ligniaria NRRL30616, a lignocellulolytic fungus for bioabatement of inhibitors in plant biomass hydrolysates.</title>
        <authorList>
            <consortium name="DOE Joint Genome Institute"/>
            <person name="Jimenez D.J."/>
            <person name="Hector R.E."/>
            <person name="Riley R."/>
            <person name="Sun H."/>
            <person name="Grigoriev I.V."/>
            <person name="Van Elsas J.D."/>
            <person name="Nichols N.N."/>
        </authorList>
    </citation>
    <scope>NUCLEOTIDE SEQUENCE [LARGE SCALE GENOMIC DNA]</scope>
    <source>
        <strain evidence="1 2">NRRL 30616</strain>
    </source>
</reference>
<dbReference type="AlphaFoldDB" id="A0A1J7JNM0"/>
<keyword evidence="2" id="KW-1185">Reference proteome</keyword>
<dbReference type="Proteomes" id="UP000182658">
    <property type="component" value="Unassembled WGS sequence"/>
</dbReference>
<name>A0A1J7JNM0_9PEZI</name>
<proteinExistence type="predicted"/>
<organism evidence="1 2">
    <name type="scientific">Coniochaeta ligniaria NRRL 30616</name>
    <dbReference type="NCBI Taxonomy" id="1408157"/>
    <lineage>
        <taxon>Eukaryota</taxon>
        <taxon>Fungi</taxon>
        <taxon>Dikarya</taxon>
        <taxon>Ascomycota</taxon>
        <taxon>Pezizomycotina</taxon>
        <taxon>Sordariomycetes</taxon>
        <taxon>Sordariomycetidae</taxon>
        <taxon>Coniochaetales</taxon>
        <taxon>Coniochaetaceae</taxon>
        <taxon>Coniochaeta</taxon>
    </lineage>
</organism>
<sequence length="155" mass="18087">MPSRVCSMPVIRYDITINITDFSSLSWCRSEFDQFFSREFQAGFHTIQAPRHHLVPCSGTRKEPDPDRLTTISENTTPFLRLSAVLLRTIECFSYSCPTFDTIQHNHTYRTYIEVHYFKFLSLLPHSYTSTSLRSFLPVGRVKRLPRCTVAHLHL</sequence>
<dbReference type="EMBL" id="KV875097">
    <property type="protein sequence ID" value="OIW29338.1"/>
    <property type="molecule type" value="Genomic_DNA"/>
</dbReference>
<protein>
    <submittedName>
        <fullName evidence="1">Uncharacterized protein</fullName>
    </submittedName>
</protein>
<evidence type="ECO:0000313" key="1">
    <source>
        <dbReference type="EMBL" id="OIW29338.1"/>
    </source>
</evidence>
<accession>A0A1J7JNM0</accession>
<evidence type="ECO:0000313" key="2">
    <source>
        <dbReference type="Proteomes" id="UP000182658"/>
    </source>
</evidence>
<gene>
    <name evidence="1" type="ORF">CONLIGDRAFT_321105</name>
</gene>
<dbReference type="InParanoid" id="A0A1J7JNM0"/>